<dbReference type="OrthoDB" id="37081at2"/>
<dbReference type="EMBL" id="CCSD01000027">
    <property type="protein sequence ID" value="CDZ87008.1"/>
    <property type="molecule type" value="Genomic_DNA"/>
</dbReference>
<dbReference type="SUPFAM" id="SSF47413">
    <property type="entry name" value="lambda repressor-like DNA-binding domains"/>
    <property type="match status" value="1"/>
</dbReference>
<dbReference type="GO" id="GO:0003700">
    <property type="term" value="F:DNA-binding transcription factor activity"/>
    <property type="evidence" value="ECO:0007669"/>
    <property type="project" value="TreeGrafter"/>
</dbReference>
<dbReference type="Pfam" id="PF13377">
    <property type="entry name" value="Peripla_BP_3"/>
    <property type="match status" value="1"/>
</dbReference>
<dbReference type="InterPro" id="IPR010982">
    <property type="entry name" value="Lambda_DNA-bd_dom_sf"/>
</dbReference>
<proteinExistence type="predicted"/>
<dbReference type="Gene3D" id="1.10.260.40">
    <property type="entry name" value="lambda repressor-like DNA-binding domains"/>
    <property type="match status" value="1"/>
</dbReference>
<dbReference type="InterPro" id="IPR000843">
    <property type="entry name" value="HTH_LacI"/>
</dbReference>
<dbReference type="AlphaFoldDB" id="A0A098BE80"/>
<protein>
    <submittedName>
        <fullName evidence="5">Transcriptional regulator, LacI family</fullName>
    </submittedName>
</protein>
<accession>A0A098BE80</accession>
<dbReference type="Pfam" id="PF00356">
    <property type="entry name" value="LacI"/>
    <property type="match status" value="1"/>
</dbReference>
<dbReference type="SUPFAM" id="SSF53822">
    <property type="entry name" value="Periplasmic binding protein-like I"/>
    <property type="match status" value="1"/>
</dbReference>
<evidence type="ECO:0000259" key="4">
    <source>
        <dbReference type="PROSITE" id="PS50932"/>
    </source>
</evidence>
<dbReference type="CDD" id="cd01392">
    <property type="entry name" value="HTH_LacI"/>
    <property type="match status" value="1"/>
</dbReference>
<evidence type="ECO:0000313" key="5">
    <source>
        <dbReference type="EMBL" id="CDZ87008.1"/>
    </source>
</evidence>
<keyword evidence="1" id="KW-0805">Transcription regulation</keyword>
<feature type="domain" description="HTH lacI-type" evidence="4">
    <location>
        <begin position="2"/>
        <end position="56"/>
    </location>
</feature>
<dbReference type="Gene3D" id="3.40.50.2300">
    <property type="match status" value="2"/>
</dbReference>
<gene>
    <name evidence="5" type="ORF">RHRU231_190032</name>
</gene>
<reference evidence="5 6" key="1">
    <citation type="journal article" date="2014" name="Genome Announc.">
        <title>Draft Genome Sequence of Propane- and Butane-Oxidizing Actinobacterium Rhodococcus ruber IEGM 231.</title>
        <authorList>
            <person name="Ivshina I.B."/>
            <person name="Kuyukina M.S."/>
            <person name="Krivoruchko A.V."/>
            <person name="Barbe V."/>
            <person name="Fischer C."/>
        </authorList>
    </citation>
    <scope>NUCLEOTIDE SEQUENCE [LARGE SCALE GENOMIC DNA]</scope>
</reference>
<dbReference type="Proteomes" id="UP000042997">
    <property type="component" value="Unassembled WGS sequence"/>
</dbReference>
<dbReference type="SMART" id="SM00354">
    <property type="entry name" value="HTH_LACI"/>
    <property type="match status" value="1"/>
</dbReference>
<dbReference type="PANTHER" id="PTHR30146">
    <property type="entry name" value="LACI-RELATED TRANSCRIPTIONAL REPRESSOR"/>
    <property type="match status" value="1"/>
</dbReference>
<dbReference type="InterPro" id="IPR046335">
    <property type="entry name" value="LacI/GalR-like_sensor"/>
</dbReference>
<name>A0A098BE80_9NOCA</name>
<organism evidence="5 6">
    <name type="scientific">Rhodococcus ruber</name>
    <dbReference type="NCBI Taxonomy" id="1830"/>
    <lineage>
        <taxon>Bacteria</taxon>
        <taxon>Bacillati</taxon>
        <taxon>Actinomycetota</taxon>
        <taxon>Actinomycetes</taxon>
        <taxon>Mycobacteriales</taxon>
        <taxon>Nocardiaceae</taxon>
        <taxon>Rhodococcus</taxon>
    </lineage>
</organism>
<dbReference type="eggNOG" id="COG1609">
    <property type="taxonomic scope" value="Bacteria"/>
</dbReference>
<keyword evidence="3" id="KW-0804">Transcription</keyword>
<evidence type="ECO:0000256" key="1">
    <source>
        <dbReference type="ARBA" id="ARBA00023015"/>
    </source>
</evidence>
<keyword evidence="2" id="KW-0238">DNA-binding</keyword>
<dbReference type="InterPro" id="IPR028082">
    <property type="entry name" value="Peripla_BP_I"/>
</dbReference>
<dbReference type="GO" id="GO:0000976">
    <property type="term" value="F:transcription cis-regulatory region binding"/>
    <property type="evidence" value="ECO:0007669"/>
    <property type="project" value="TreeGrafter"/>
</dbReference>
<evidence type="ECO:0000256" key="2">
    <source>
        <dbReference type="ARBA" id="ARBA00023125"/>
    </source>
</evidence>
<dbReference type="CDD" id="cd06267">
    <property type="entry name" value="PBP1_LacI_sugar_binding-like"/>
    <property type="match status" value="1"/>
</dbReference>
<sequence>MATLREVAARAGVSTATVSRVFSRPEAVSPDTRAKVFAAAEALSFTPNPTARSLALGRTHNLGFLVPDIRNPVFGPAVETAQDRARKRGYSLFVAAGEGRSADELDLVRAIARQVDGLVLIAPRMSDADLEDLARVTPVVLVNHTCGQLPAVLLTSDDGMSQAVDHLADAGHTAVTYLGGPDYWLAQRRRLTAFTTACAARGITGTVLGPLEPDFVAAGRNAADELVDAGTTAVVAYNDQAAVGLMQGFAEHGLRAGRDYSVVGFDDSWLCEMTSPPLTTVHLAFDEAGVAAIDLLCDVLDGKTTPDAGPVELGTHLVVRSSTLTAGLPVG</sequence>
<dbReference type="PROSITE" id="PS50932">
    <property type="entry name" value="HTH_LACI_2"/>
    <property type="match status" value="1"/>
</dbReference>
<dbReference type="PANTHER" id="PTHR30146:SF109">
    <property type="entry name" value="HTH-TYPE TRANSCRIPTIONAL REGULATOR GALS"/>
    <property type="match status" value="1"/>
</dbReference>
<dbReference type="RefSeq" id="WP_040269905.1">
    <property type="nucleotide sequence ID" value="NZ_JAJNCM010000001.1"/>
</dbReference>
<evidence type="ECO:0000256" key="3">
    <source>
        <dbReference type="ARBA" id="ARBA00023163"/>
    </source>
</evidence>
<evidence type="ECO:0000313" key="6">
    <source>
        <dbReference type="Proteomes" id="UP000042997"/>
    </source>
</evidence>